<dbReference type="SUPFAM" id="SSF53335">
    <property type="entry name" value="S-adenosyl-L-methionine-dependent methyltransferases"/>
    <property type="match status" value="1"/>
</dbReference>
<keyword evidence="10" id="KW-0067">ATP-binding</keyword>
<keyword evidence="6" id="KW-0949">S-adenosyl-L-methionine</keyword>
<dbReference type="InterPro" id="IPR001576">
    <property type="entry name" value="Phosphoglycerate_kinase"/>
</dbReference>
<keyword evidence="7" id="KW-0819">tRNA processing</keyword>
<dbReference type="InterPro" id="IPR029063">
    <property type="entry name" value="SAM-dependent_MTases_sf"/>
</dbReference>
<dbReference type="Gene3D" id="3.40.50.1260">
    <property type="entry name" value="Phosphoglycerate kinase, N-terminal domain"/>
    <property type="match status" value="1"/>
</dbReference>
<evidence type="ECO:0000256" key="8">
    <source>
        <dbReference type="ARBA" id="ARBA00022741"/>
    </source>
</evidence>
<evidence type="ECO:0000313" key="13">
    <source>
        <dbReference type="Proteomes" id="UP000027120"/>
    </source>
</evidence>
<dbReference type="GO" id="GO:0008176">
    <property type="term" value="F:tRNA (guanine(46)-N7)-methyltransferase activity"/>
    <property type="evidence" value="ECO:0007669"/>
    <property type="project" value="UniProtKB-EC"/>
</dbReference>
<protein>
    <submittedName>
        <fullName evidence="12">Uncharacterized protein</fullName>
    </submittedName>
</protein>
<dbReference type="Gene3D" id="3.40.50.150">
    <property type="entry name" value="Vaccinia Virus protein VP39"/>
    <property type="match status" value="1"/>
</dbReference>
<sequence>MVFQMVGNLSILGQGPWKRLLLQLQNVIWVGPVKFRFSSQYSNGASKLTGMLCKVSQGTCNVTVIGSMACKAIAKVSSSIFGLNMVESGSAVWEFLKGRMLPGVSALDRAFPFDIDWSAAYHDPAQPLVVDIGSGNGLFLLGMARKRKDLNFLGLELVTHCRDSLQLSGITNGYFIATNATSTFRSIVASYPGKLILVSIQ</sequence>
<keyword evidence="11" id="KW-0460">Magnesium</keyword>
<evidence type="ECO:0000256" key="11">
    <source>
        <dbReference type="ARBA" id="ARBA00022842"/>
    </source>
</evidence>
<dbReference type="SUPFAM" id="SSF53748">
    <property type="entry name" value="Phosphoglycerate kinase"/>
    <property type="match status" value="1"/>
</dbReference>
<evidence type="ECO:0000256" key="9">
    <source>
        <dbReference type="ARBA" id="ARBA00022777"/>
    </source>
</evidence>
<keyword evidence="8" id="KW-0547">Nucleotide-binding</keyword>
<feature type="non-terminal residue" evidence="12">
    <location>
        <position position="201"/>
    </location>
</feature>
<dbReference type="InterPro" id="IPR003358">
    <property type="entry name" value="tRNA_(Gua-N-7)_MeTrfase_Trmb"/>
</dbReference>
<comment type="catalytic activity">
    <reaction evidence="1">
        <text>guanosine(46) in tRNA + S-adenosyl-L-methionine = N(7)-methylguanosine(46) in tRNA + S-adenosyl-L-homocysteine</text>
        <dbReference type="Rhea" id="RHEA:42708"/>
        <dbReference type="Rhea" id="RHEA-COMP:10188"/>
        <dbReference type="Rhea" id="RHEA-COMP:10189"/>
        <dbReference type="ChEBI" id="CHEBI:57856"/>
        <dbReference type="ChEBI" id="CHEBI:59789"/>
        <dbReference type="ChEBI" id="CHEBI:74269"/>
        <dbReference type="ChEBI" id="CHEBI:74480"/>
        <dbReference type="EC" id="2.1.1.33"/>
    </reaction>
</comment>
<dbReference type="GO" id="GO:0006096">
    <property type="term" value="P:glycolytic process"/>
    <property type="evidence" value="ECO:0007669"/>
    <property type="project" value="InterPro"/>
</dbReference>
<dbReference type="PANTHER" id="PTHR11406">
    <property type="entry name" value="PHOSPHOGLYCERATE KINASE"/>
    <property type="match status" value="1"/>
</dbReference>
<organism evidence="12 13">
    <name type="scientific">Citrus sinensis</name>
    <name type="common">Sweet orange</name>
    <name type="synonym">Citrus aurantium var. sinensis</name>
    <dbReference type="NCBI Taxonomy" id="2711"/>
    <lineage>
        <taxon>Eukaryota</taxon>
        <taxon>Viridiplantae</taxon>
        <taxon>Streptophyta</taxon>
        <taxon>Embryophyta</taxon>
        <taxon>Tracheophyta</taxon>
        <taxon>Spermatophyta</taxon>
        <taxon>Magnoliopsida</taxon>
        <taxon>eudicotyledons</taxon>
        <taxon>Gunneridae</taxon>
        <taxon>Pentapetalae</taxon>
        <taxon>rosids</taxon>
        <taxon>malvids</taxon>
        <taxon>Sapindales</taxon>
        <taxon>Rutaceae</taxon>
        <taxon>Aurantioideae</taxon>
        <taxon>Citrus</taxon>
    </lineage>
</organism>
<comment type="similarity">
    <text evidence="3">Belongs to the phosphoglycerate kinase family.</text>
</comment>
<dbReference type="Pfam" id="PF02390">
    <property type="entry name" value="Methyltransf_4"/>
    <property type="match status" value="1"/>
</dbReference>
<dbReference type="Proteomes" id="UP000027120">
    <property type="component" value="Unassembled WGS sequence"/>
</dbReference>
<proteinExistence type="inferred from homology"/>
<dbReference type="GO" id="GO:0005524">
    <property type="term" value="F:ATP binding"/>
    <property type="evidence" value="ECO:0007669"/>
    <property type="project" value="UniProtKB-KW"/>
</dbReference>
<evidence type="ECO:0000313" key="12">
    <source>
        <dbReference type="EMBL" id="KDO49324.1"/>
    </source>
</evidence>
<dbReference type="EMBL" id="KK785114">
    <property type="protein sequence ID" value="KDO49324.1"/>
    <property type="molecule type" value="Genomic_DNA"/>
</dbReference>
<evidence type="ECO:0000256" key="1">
    <source>
        <dbReference type="ARBA" id="ARBA00000142"/>
    </source>
</evidence>
<dbReference type="AlphaFoldDB" id="A0A067E278"/>
<gene>
    <name evidence="12" type="ORF">CISIN_1g0147082mg</name>
</gene>
<evidence type="ECO:0000256" key="5">
    <source>
        <dbReference type="ARBA" id="ARBA00022679"/>
    </source>
</evidence>
<evidence type="ECO:0000256" key="4">
    <source>
        <dbReference type="ARBA" id="ARBA00022603"/>
    </source>
</evidence>
<dbReference type="PANTHER" id="PTHR11406:SF32">
    <property type="entry name" value="PHOSPHOGLYCERATE KINASE"/>
    <property type="match status" value="1"/>
</dbReference>
<name>A0A067E278_CITSI</name>
<evidence type="ECO:0000256" key="7">
    <source>
        <dbReference type="ARBA" id="ARBA00022694"/>
    </source>
</evidence>
<evidence type="ECO:0000256" key="2">
    <source>
        <dbReference type="ARBA" id="ARBA00001946"/>
    </source>
</evidence>
<accession>A0A067E278</accession>
<evidence type="ECO:0000256" key="3">
    <source>
        <dbReference type="ARBA" id="ARBA00008982"/>
    </source>
</evidence>
<dbReference type="GO" id="GO:0004618">
    <property type="term" value="F:phosphoglycerate kinase activity"/>
    <property type="evidence" value="ECO:0007669"/>
    <property type="project" value="InterPro"/>
</dbReference>
<evidence type="ECO:0000256" key="10">
    <source>
        <dbReference type="ARBA" id="ARBA00022840"/>
    </source>
</evidence>
<keyword evidence="5" id="KW-0808">Transferase</keyword>
<evidence type="ECO:0000256" key="6">
    <source>
        <dbReference type="ARBA" id="ARBA00022691"/>
    </source>
</evidence>
<dbReference type="InterPro" id="IPR015824">
    <property type="entry name" value="Phosphoglycerate_kinase_N"/>
</dbReference>
<reference evidence="12 13" key="1">
    <citation type="submission" date="2014-04" db="EMBL/GenBank/DDBJ databases">
        <authorList>
            <consortium name="International Citrus Genome Consortium"/>
            <person name="Gmitter F."/>
            <person name="Chen C."/>
            <person name="Farmerie W."/>
            <person name="Harkins T."/>
            <person name="Desany B."/>
            <person name="Mohiuddin M."/>
            <person name="Kodira C."/>
            <person name="Borodovsky M."/>
            <person name="Lomsadze A."/>
            <person name="Burns P."/>
            <person name="Jenkins J."/>
            <person name="Prochnik S."/>
            <person name="Shu S."/>
            <person name="Chapman J."/>
            <person name="Pitluck S."/>
            <person name="Schmutz J."/>
            <person name="Rokhsar D."/>
        </authorList>
    </citation>
    <scope>NUCLEOTIDE SEQUENCE</scope>
</reference>
<keyword evidence="9" id="KW-0418">Kinase</keyword>
<keyword evidence="4" id="KW-0489">Methyltransferase</keyword>
<keyword evidence="13" id="KW-1185">Reference proteome</keyword>
<dbReference type="InterPro" id="IPR036043">
    <property type="entry name" value="Phosphoglycerate_kinase_sf"/>
</dbReference>
<comment type="cofactor">
    <cofactor evidence="2">
        <name>Mg(2+)</name>
        <dbReference type="ChEBI" id="CHEBI:18420"/>
    </cofactor>
</comment>